<dbReference type="GO" id="GO:0004553">
    <property type="term" value="F:hydrolase activity, hydrolyzing O-glycosyl compounds"/>
    <property type="evidence" value="ECO:0007669"/>
    <property type="project" value="InterPro"/>
</dbReference>
<protein>
    <submittedName>
        <fullName evidence="7">Dockerin type I repeat protein</fullName>
    </submittedName>
</protein>
<feature type="domain" description="SD-repeat containing protein B" evidence="5">
    <location>
        <begin position="596"/>
        <end position="670"/>
    </location>
</feature>
<sequence>MIKRTDSESNTRRKMSAERKKQDRQRRRQLTIQSLEDRQMLDASSLIDPTIFDARIPRNIGTVPAAVFLDNEAAGVRGVNDTFQTAQLLPLGTGANQEDTIDLTGSMGLVVGANFNIQTDIDVYAFDLRAGDILDLAVLGSGANLTVMYENGGIWFGTDVNTALVDPTDPTMGTFYGNGSPLQTLGNAVGAQVVPEDGRYYLYLAPSTTTSNYTVGLRAYRPISEQLPIGVQQIVYLDFDGGVYPTSIFNPGVLPAGVVRFSSLNENLAALGFVNPTPDVPNGFIDFMLAEIEQQMQSIADNGTNGDYDATGIPGQYGVTILNSRDHADPGFNNPIVTRVFMGLDSEIGTGAFGISQSIDVGNFNMNEVVLAVIEPHTTTGNAYPISPSATVQDSIAQQYAGTITHELAHSFGIWHTDGNNLTDNLIDEGSQRLVDYSQGVGPDGIFGSSDDIVPMFVDDRFSPTEGSFFGVERVPAALSHVLSTGRVGTSIGGRVFNDINRDGNRAFNDPGLAGVTVFADANNNGIQDPTDPTDVTAADGSFSLAVATGAVNVYAVTPAQFIASTPVVRDAAADADGVIEFGFTQVIADATGTKFADNNGNGLFDANETGIGGVYIYLDLDNDNRPDLGEPSSITAADGTYSLNFPGPGTYTIREVVTAGFIQTFPNAAAGFEHVVTYNGIALTDNYNFGNLPSRDWGDAPESYLTLAADGGPSHGITPGLGLGANIDREVNGQPTVNADGDDATGTADEDGVRQLSPLGPGDDATFEFTTRNDSGVGAYLQGWFDFNGDGDFSDPGERVFTNRLLGTGTQSLTVSVPEDAVVGTTYARFRYSTSQNLGIGGDADDGEVEDYVYTIQNAAELINDDFFTVSRNTQSNQFFVLANDFETPQNQLTIAQLGLEGTDGQVSIAGDGRSVLYTPRNNFVGRDAFLYTVRDGSGNIVRDEFNNPVTATVVVNVTFQSAIPIALDDTFEIPQGSSNRALNVLDNDVPSVAGGIRITSVSGGNQGGRVTIDGGGQTLRYTPAPGFTGTEQFMYNISDELGQNSMATVTVNMLPGSRDDDMVEFSIGIFDTLNNQPITNVQVGQKFNVRVFVDDLRYDEDNPPPFNSPEGVASAFLDLLYTDELVATMDTDNNPDFPFDITFGELFENSGFSGGSSAIPGILDEVGAVQPISVGNQLTNHSGPTELFTVTMEAVSPGVAVFTGDPADNITSETILLGQNVALTPQFLRLGRTELTITPESDNFTAAIDDSFPTGVDSNGNPILDFNNDPAILDVLANDNLGSTGIIREFGLATAPTLGTVDINDNGSPLNFNDDFIEYTPFIGTQGFERFSYVIVTDDGVRSTAEVTMQIGADAGDVDLVALDFEVVDGNNNPIALTGGAYSVTSGSRFGVQIYAEDLRTVSQEYVFAAFLDVLYDSDVILPSDIDSDARYDFDVIFGSTFDRSSGVGTAGRLGIIDEFGSQLSDPETVAPVRNLLATLYFDASAVAQVTTTQVVGGPADAFPFQDTLLSGRDEPVEVEDIRYDLINIRLVPSTAPLTNRALPPDVNGDGNVTPLDALTVVNQLAAPSFEGESAPIAVMYTDVNGDNRTSALDALQVINYLREQRKQALLAGELVTTSNPVESETAEVDGVFADLSRTSPLVSVDGPANRATAGVTLAALEQSTEDDDDDLLSLLADDQLTQRF</sequence>
<dbReference type="Pfam" id="PF17210">
    <property type="entry name" value="SdrD_B"/>
    <property type="match status" value="1"/>
</dbReference>
<dbReference type="OrthoDB" id="227529at2"/>
<dbReference type="EMBL" id="SJPN01000003">
    <property type="protein sequence ID" value="TWU04658.1"/>
    <property type="molecule type" value="Genomic_DNA"/>
</dbReference>
<name>A0A5C6AYC7_9BACT</name>
<dbReference type="InterPro" id="IPR013783">
    <property type="entry name" value="Ig-like_fold"/>
</dbReference>
<dbReference type="SUPFAM" id="SSF117074">
    <property type="entry name" value="Hypothetical protein PA1324"/>
    <property type="match status" value="1"/>
</dbReference>
<feature type="region of interest" description="Disordered" evidence="4">
    <location>
        <begin position="1"/>
        <end position="28"/>
    </location>
</feature>
<reference evidence="7 8" key="1">
    <citation type="submission" date="2019-02" db="EMBL/GenBank/DDBJ databases">
        <title>Deep-cultivation of Planctomycetes and their phenomic and genomic characterization uncovers novel biology.</title>
        <authorList>
            <person name="Wiegand S."/>
            <person name="Jogler M."/>
            <person name="Boedeker C."/>
            <person name="Pinto D."/>
            <person name="Vollmers J."/>
            <person name="Rivas-Marin E."/>
            <person name="Kohn T."/>
            <person name="Peeters S.H."/>
            <person name="Heuer A."/>
            <person name="Rast P."/>
            <person name="Oberbeckmann S."/>
            <person name="Bunk B."/>
            <person name="Jeske O."/>
            <person name="Meyerdierks A."/>
            <person name="Storesund J.E."/>
            <person name="Kallscheuer N."/>
            <person name="Luecker S."/>
            <person name="Lage O.M."/>
            <person name="Pohl T."/>
            <person name="Merkel B.J."/>
            <person name="Hornburger P."/>
            <person name="Mueller R.-W."/>
            <person name="Bruemmer F."/>
            <person name="Labrenz M."/>
            <person name="Spormann A.M."/>
            <person name="Op Den Camp H."/>
            <person name="Overmann J."/>
            <person name="Amann R."/>
            <person name="Jetten M.S.M."/>
            <person name="Mascher T."/>
            <person name="Medema M.H."/>
            <person name="Devos D.P."/>
            <person name="Kaster A.-K."/>
            <person name="Ovreas L."/>
            <person name="Rohde M."/>
            <person name="Galperin M.Y."/>
            <person name="Jogler C."/>
        </authorList>
    </citation>
    <scope>NUCLEOTIDE SEQUENCE [LARGE SCALE GENOMIC DNA]</scope>
    <source>
        <strain evidence="7 8">Pla52n</strain>
    </source>
</reference>
<dbReference type="Pfam" id="PF20009">
    <property type="entry name" value="GEVED"/>
    <property type="match status" value="1"/>
</dbReference>
<dbReference type="Gene3D" id="2.60.120.380">
    <property type="match status" value="1"/>
</dbReference>
<evidence type="ECO:0000256" key="2">
    <source>
        <dbReference type="ARBA" id="ARBA00022525"/>
    </source>
</evidence>
<keyword evidence="8" id="KW-1185">Reference proteome</keyword>
<evidence type="ECO:0000313" key="8">
    <source>
        <dbReference type="Proteomes" id="UP000320176"/>
    </source>
</evidence>
<accession>A0A5C6AYC7</accession>
<feature type="compositionally biased region" description="Basic and acidic residues" evidence="4">
    <location>
        <begin position="1"/>
        <end position="21"/>
    </location>
</feature>
<comment type="subcellular location">
    <subcellularLocation>
        <location evidence="1">Secreted</location>
    </subcellularLocation>
</comment>
<feature type="domain" description="GEVED" evidence="6">
    <location>
        <begin position="781"/>
        <end position="854"/>
    </location>
</feature>
<dbReference type="Proteomes" id="UP000320176">
    <property type="component" value="Unassembled WGS sequence"/>
</dbReference>
<dbReference type="Pfam" id="PF00404">
    <property type="entry name" value="Dockerin_1"/>
    <property type="match status" value="1"/>
</dbReference>
<dbReference type="InterPro" id="IPR045474">
    <property type="entry name" value="GEVED"/>
</dbReference>
<gene>
    <name evidence="7" type="ORF">Pla52n_27000</name>
</gene>
<dbReference type="InterPro" id="IPR036439">
    <property type="entry name" value="Dockerin_dom_sf"/>
</dbReference>
<comment type="caution">
    <text evidence="7">The sequence shown here is derived from an EMBL/GenBank/DDBJ whole genome shotgun (WGS) entry which is preliminary data.</text>
</comment>
<keyword evidence="2" id="KW-0964">Secreted</keyword>
<organism evidence="7 8">
    <name type="scientific">Stieleria varia</name>
    <dbReference type="NCBI Taxonomy" id="2528005"/>
    <lineage>
        <taxon>Bacteria</taxon>
        <taxon>Pseudomonadati</taxon>
        <taxon>Planctomycetota</taxon>
        <taxon>Planctomycetia</taxon>
        <taxon>Pirellulales</taxon>
        <taxon>Pirellulaceae</taxon>
        <taxon>Stieleria</taxon>
    </lineage>
</organism>
<evidence type="ECO:0000259" key="5">
    <source>
        <dbReference type="Pfam" id="PF17210"/>
    </source>
</evidence>
<dbReference type="Gene3D" id="2.60.40.3440">
    <property type="match status" value="2"/>
</dbReference>
<proteinExistence type="predicted"/>
<dbReference type="RefSeq" id="WP_146520039.1">
    <property type="nucleotide sequence ID" value="NZ_CP151726.1"/>
</dbReference>
<dbReference type="SUPFAM" id="SSF55486">
    <property type="entry name" value="Metalloproteases ('zincins'), catalytic domain"/>
    <property type="match status" value="1"/>
</dbReference>
<dbReference type="Pfam" id="PF17963">
    <property type="entry name" value="Big_9"/>
    <property type="match status" value="2"/>
</dbReference>
<dbReference type="InterPro" id="IPR002105">
    <property type="entry name" value="Dockerin_1_rpt"/>
</dbReference>
<evidence type="ECO:0000256" key="4">
    <source>
        <dbReference type="SAM" id="MobiDB-lite"/>
    </source>
</evidence>
<dbReference type="InterPro" id="IPR033764">
    <property type="entry name" value="Sdr_B"/>
</dbReference>
<dbReference type="GO" id="GO:0005576">
    <property type="term" value="C:extracellular region"/>
    <property type="evidence" value="ECO:0007669"/>
    <property type="project" value="UniProtKB-SubCell"/>
</dbReference>
<dbReference type="SUPFAM" id="SSF63446">
    <property type="entry name" value="Type I dockerin domain"/>
    <property type="match status" value="1"/>
</dbReference>
<evidence type="ECO:0000313" key="7">
    <source>
        <dbReference type="EMBL" id="TWU04658.1"/>
    </source>
</evidence>
<dbReference type="Gene3D" id="1.10.1330.10">
    <property type="entry name" value="Dockerin domain"/>
    <property type="match status" value="1"/>
</dbReference>
<evidence type="ECO:0000256" key="3">
    <source>
        <dbReference type="ARBA" id="ARBA00022729"/>
    </source>
</evidence>
<dbReference type="GO" id="GO:0000272">
    <property type="term" value="P:polysaccharide catabolic process"/>
    <property type="evidence" value="ECO:0007669"/>
    <property type="project" value="InterPro"/>
</dbReference>
<keyword evidence="3" id="KW-0732">Signal</keyword>
<evidence type="ECO:0000256" key="1">
    <source>
        <dbReference type="ARBA" id="ARBA00004613"/>
    </source>
</evidence>
<dbReference type="Gene3D" id="2.60.40.10">
    <property type="entry name" value="Immunoglobulins"/>
    <property type="match status" value="2"/>
</dbReference>
<evidence type="ECO:0000259" key="6">
    <source>
        <dbReference type="Pfam" id="PF20009"/>
    </source>
</evidence>